<evidence type="ECO:0000313" key="2">
    <source>
        <dbReference type="Proteomes" id="UP000270296"/>
    </source>
</evidence>
<dbReference type="OrthoDB" id="2013972at2759"/>
<dbReference type="Proteomes" id="UP000270296">
    <property type="component" value="Unassembled WGS sequence"/>
</dbReference>
<organism evidence="3">
    <name type="scientific">Soboliphyme baturini</name>
    <dbReference type="NCBI Taxonomy" id="241478"/>
    <lineage>
        <taxon>Eukaryota</taxon>
        <taxon>Metazoa</taxon>
        <taxon>Ecdysozoa</taxon>
        <taxon>Nematoda</taxon>
        <taxon>Enoplea</taxon>
        <taxon>Dorylaimia</taxon>
        <taxon>Dioctophymatida</taxon>
        <taxon>Dioctophymatoidea</taxon>
        <taxon>Soboliphymatidae</taxon>
        <taxon>Soboliphyme</taxon>
    </lineage>
</organism>
<name>A0A183IM13_9BILA</name>
<dbReference type="AlphaFoldDB" id="A0A183IM13"/>
<sequence length="92" mass="9802">MKKTMVGFTTSFPIYCVRTLGDHHVLVAGGGGQAKSGVPNRLELYLMEHVNNLCKLCKVGVLDTGVAAAMNMDVYTVSAKKGQFLIAIGQEG</sequence>
<dbReference type="Gene3D" id="2.130.10.10">
    <property type="entry name" value="YVTN repeat-like/Quinoprotein amine dehydrogenase"/>
    <property type="match status" value="1"/>
</dbReference>
<proteinExistence type="predicted"/>
<reference evidence="1 2" key="2">
    <citation type="submission" date="2018-11" db="EMBL/GenBank/DDBJ databases">
        <authorList>
            <consortium name="Pathogen Informatics"/>
        </authorList>
    </citation>
    <scope>NUCLEOTIDE SEQUENCE [LARGE SCALE GENOMIC DNA]</scope>
</reference>
<evidence type="ECO:0000313" key="1">
    <source>
        <dbReference type="EMBL" id="VDP05091.1"/>
    </source>
</evidence>
<protein>
    <submittedName>
        <fullName evidence="3">PFK domain-containing protein</fullName>
    </submittedName>
</protein>
<dbReference type="InterPro" id="IPR015943">
    <property type="entry name" value="WD40/YVTN_repeat-like_dom_sf"/>
</dbReference>
<reference evidence="3" key="1">
    <citation type="submission" date="2016-06" db="UniProtKB">
        <authorList>
            <consortium name="WormBaseParasite"/>
        </authorList>
    </citation>
    <scope>IDENTIFICATION</scope>
</reference>
<keyword evidence="2" id="KW-1185">Reference proteome</keyword>
<dbReference type="WBParaSite" id="SBAD_0000485501-mRNA-1">
    <property type="protein sequence ID" value="SBAD_0000485501-mRNA-1"/>
    <property type="gene ID" value="SBAD_0000485501"/>
</dbReference>
<accession>A0A183IM13</accession>
<evidence type="ECO:0000313" key="3">
    <source>
        <dbReference type="WBParaSite" id="SBAD_0000485501-mRNA-1"/>
    </source>
</evidence>
<gene>
    <name evidence="1" type="ORF">SBAD_LOCUS4659</name>
</gene>
<dbReference type="EMBL" id="UZAM01008465">
    <property type="protein sequence ID" value="VDP05091.1"/>
    <property type="molecule type" value="Genomic_DNA"/>
</dbReference>